<dbReference type="Proteomes" id="UP000187609">
    <property type="component" value="Unassembled WGS sequence"/>
</dbReference>
<evidence type="ECO:0000313" key="4">
    <source>
        <dbReference type="Proteomes" id="UP000187609"/>
    </source>
</evidence>
<evidence type="ECO:0000256" key="1">
    <source>
        <dbReference type="ARBA" id="ARBA00022729"/>
    </source>
</evidence>
<dbReference type="SMR" id="A0A314L1U0"/>
<protein>
    <recommendedName>
        <fullName evidence="2">Pectinesterase inhibitor domain-containing protein</fullName>
    </recommendedName>
</protein>
<dbReference type="Gene3D" id="1.20.140.40">
    <property type="entry name" value="Invertase/pectin methylesterase inhibitor family protein"/>
    <property type="match status" value="1"/>
</dbReference>
<dbReference type="InterPro" id="IPR006501">
    <property type="entry name" value="Pectinesterase_inhib_dom"/>
</dbReference>
<evidence type="ECO:0000313" key="3">
    <source>
        <dbReference type="EMBL" id="OIT35598.1"/>
    </source>
</evidence>
<accession>A0A314L1U0</accession>
<dbReference type="Pfam" id="PF04043">
    <property type="entry name" value="PMEI"/>
    <property type="match status" value="1"/>
</dbReference>
<keyword evidence="1" id="KW-0732">Signal</keyword>
<sequence length="225" mass="25086">MMALISLISFSMSRRSNSFLVKLIPLAFFLCLSLTFQLPIVKGRIQILPLQIPPPNLIKACNNDNECISWIQTDRSKSDLDSLQKADLKTIAFLALKKIEQEATNVSITVRLKLLNNSAQLSSDTQQALSDCNDHFIPAIELINDAVDSTVNGAFNDAIKYYTTAITDFEVCYPRLKAMRTANSVDVEDYVDNHIAEVANARNALVKFIHIPLDILKAVENLLCV</sequence>
<keyword evidence="4" id="KW-1185">Reference proteome</keyword>
<dbReference type="InterPro" id="IPR035513">
    <property type="entry name" value="Invertase/methylesterase_inhib"/>
</dbReference>
<dbReference type="STRING" id="49451.A0A314L1U0"/>
<proteinExistence type="predicted"/>
<dbReference type="SUPFAM" id="SSF101148">
    <property type="entry name" value="Plant invertase/pectin methylesterase inhibitor"/>
    <property type="match status" value="1"/>
</dbReference>
<reference evidence="3" key="1">
    <citation type="submission" date="2016-11" db="EMBL/GenBank/DDBJ databases">
        <title>The genome of Nicotiana attenuata.</title>
        <authorList>
            <person name="Xu S."/>
            <person name="Brockmoeller T."/>
            <person name="Gaquerel E."/>
            <person name="Navarro A."/>
            <person name="Kuhl H."/>
            <person name="Gase K."/>
            <person name="Ling Z."/>
            <person name="Zhou W."/>
            <person name="Kreitzer C."/>
            <person name="Stanke M."/>
            <person name="Tang H."/>
            <person name="Lyons E."/>
            <person name="Pandey P."/>
            <person name="Pandey S.P."/>
            <person name="Timmermann B."/>
            <person name="Baldwin I.T."/>
        </authorList>
    </citation>
    <scope>NUCLEOTIDE SEQUENCE [LARGE SCALE GENOMIC DNA]</scope>
    <source>
        <strain evidence="3">UT</strain>
    </source>
</reference>
<dbReference type="EMBL" id="MJEQ01000536">
    <property type="protein sequence ID" value="OIT35598.1"/>
    <property type="molecule type" value="Genomic_DNA"/>
</dbReference>
<dbReference type="AlphaFoldDB" id="A0A314L1U0"/>
<dbReference type="GO" id="GO:0004857">
    <property type="term" value="F:enzyme inhibitor activity"/>
    <property type="evidence" value="ECO:0007669"/>
    <property type="project" value="InterPro"/>
</dbReference>
<name>A0A314L1U0_NICAT</name>
<dbReference type="Gramene" id="OIT35598">
    <property type="protein sequence ID" value="OIT35598"/>
    <property type="gene ID" value="A4A49_22741"/>
</dbReference>
<comment type="caution">
    <text evidence="3">The sequence shown here is derived from an EMBL/GenBank/DDBJ whole genome shotgun (WGS) entry which is preliminary data.</text>
</comment>
<dbReference type="InterPro" id="IPR051955">
    <property type="entry name" value="PME_Inhibitor"/>
</dbReference>
<dbReference type="PANTHER" id="PTHR31080:SF66">
    <property type="entry name" value="EXPRESSED PROTEIN"/>
    <property type="match status" value="1"/>
</dbReference>
<organism evidence="3 4">
    <name type="scientific">Nicotiana attenuata</name>
    <name type="common">Coyote tobacco</name>
    <dbReference type="NCBI Taxonomy" id="49451"/>
    <lineage>
        <taxon>Eukaryota</taxon>
        <taxon>Viridiplantae</taxon>
        <taxon>Streptophyta</taxon>
        <taxon>Embryophyta</taxon>
        <taxon>Tracheophyta</taxon>
        <taxon>Spermatophyta</taxon>
        <taxon>Magnoliopsida</taxon>
        <taxon>eudicotyledons</taxon>
        <taxon>Gunneridae</taxon>
        <taxon>Pentapetalae</taxon>
        <taxon>asterids</taxon>
        <taxon>lamiids</taxon>
        <taxon>Solanales</taxon>
        <taxon>Solanaceae</taxon>
        <taxon>Nicotianoideae</taxon>
        <taxon>Nicotianeae</taxon>
        <taxon>Nicotiana</taxon>
    </lineage>
</organism>
<gene>
    <name evidence="3" type="ORF">A4A49_22741</name>
</gene>
<feature type="domain" description="Pectinesterase inhibitor" evidence="2">
    <location>
        <begin position="60"/>
        <end position="215"/>
    </location>
</feature>
<dbReference type="PANTHER" id="PTHR31080">
    <property type="entry name" value="PECTINESTERASE INHIBITOR-LIKE"/>
    <property type="match status" value="1"/>
</dbReference>
<evidence type="ECO:0000259" key="2">
    <source>
        <dbReference type="Pfam" id="PF04043"/>
    </source>
</evidence>
<dbReference type="NCBIfam" id="TIGR01614">
    <property type="entry name" value="PME_inhib"/>
    <property type="match status" value="1"/>
</dbReference>